<dbReference type="GO" id="GO:0044218">
    <property type="term" value="C:other organism cell membrane"/>
    <property type="evidence" value="ECO:0007669"/>
    <property type="project" value="UniProtKB-KW"/>
</dbReference>
<reference evidence="13 14" key="1">
    <citation type="journal article" date="2019" name="Sci. Rep.">
        <title>Orb-weaving spider Araneus ventricosus genome elucidates the spidroin gene catalogue.</title>
        <authorList>
            <person name="Kono N."/>
            <person name="Nakamura H."/>
            <person name="Ohtoshi R."/>
            <person name="Moran D.A.P."/>
            <person name="Shinohara A."/>
            <person name="Yoshida Y."/>
            <person name="Fujiwara M."/>
            <person name="Mori M."/>
            <person name="Tomita M."/>
            <person name="Arakawa K."/>
        </authorList>
    </citation>
    <scope>NUCLEOTIDE SEQUENCE [LARGE SCALE GENOMIC DNA]</scope>
</reference>
<dbReference type="EMBL" id="BGPR01000706">
    <property type="protein sequence ID" value="GBM32333.1"/>
    <property type="molecule type" value="Genomic_DNA"/>
</dbReference>
<dbReference type="SMART" id="SM00248">
    <property type="entry name" value="ANK"/>
    <property type="match status" value="12"/>
</dbReference>
<feature type="repeat" description="ANK" evidence="12">
    <location>
        <begin position="54"/>
        <end position="88"/>
    </location>
</feature>
<dbReference type="Pfam" id="PF12796">
    <property type="entry name" value="Ank_2"/>
    <property type="match status" value="2"/>
</dbReference>
<keyword evidence="14" id="KW-1185">Reference proteome</keyword>
<feature type="repeat" description="ANK" evidence="12">
    <location>
        <begin position="301"/>
        <end position="335"/>
    </location>
</feature>
<evidence type="ECO:0000256" key="11">
    <source>
        <dbReference type="ARBA" id="ARBA00023298"/>
    </source>
</evidence>
<feature type="repeat" description="ANK" evidence="12">
    <location>
        <begin position="336"/>
        <end position="370"/>
    </location>
</feature>
<dbReference type="GO" id="GO:0005576">
    <property type="term" value="C:extracellular region"/>
    <property type="evidence" value="ECO:0007669"/>
    <property type="project" value="UniProtKB-SubCell"/>
</dbReference>
<dbReference type="PROSITE" id="PS50297">
    <property type="entry name" value="ANK_REP_REGION"/>
    <property type="match status" value="7"/>
</dbReference>
<evidence type="ECO:0000256" key="8">
    <source>
        <dbReference type="ARBA" id="ARBA00022737"/>
    </source>
</evidence>
<dbReference type="Proteomes" id="UP000499080">
    <property type="component" value="Unassembled WGS sequence"/>
</dbReference>
<dbReference type="InterPro" id="IPR036770">
    <property type="entry name" value="Ankyrin_rpt-contain_sf"/>
</dbReference>
<keyword evidence="9" id="KW-0638">Presynaptic neurotoxin</keyword>
<dbReference type="GO" id="GO:0044231">
    <property type="term" value="C:host cell presynaptic membrane"/>
    <property type="evidence" value="ECO:0007669"/>
    <property type="project" value="UniProtKB-KW"/>
</dbReference>
<keyword evidence="10 12" id="KW-0040">ANK repeat</keyword>
<feature type="repeat" description="ANK" evidence="12">
    <location>
        <begin position="128"/>
        <end position="158"/>
    </location>
</feature>
<evidence type="ECO:0000256" key="6">
    <source>
        <dbReference type="ARBA" id="ARBA00022656"/>
    </source>
</evidence>
<comment type="subcellular location">
    <subcellularLocation>
        <location evidence="2">Secreted</location>
    </subcellularLocation>
    <subcellularLocation>
        <location evidence="1">Target cell membrane</location>
    </subcellularLocation>
</comment>
<evidence type="ECO:0000313" key="14">
    <source>
        <dbReference type="Proteomes" id="UP000499080"/>
    </source>
</evidence>
<dbReference type="Pfam" id="PF00023">
    <property type="entry name" value="Ank"/>
    <property type="match status" value="1"/>
</dbReference>
<evidence type="ECO:0000256" key="4">
    <source>
        <dbReference type="ARBA" id="ARBA00022525"/>
    </source>
</evidence>
<keyword evidence="4" id="KW-0964">Secreted</keyword>
<evidence type="ECO:0000256" key="7">
    <source>
        <dbReference type="ARBA" id="ARBA00022699"/>
    </source>
</evidence>
<evidence type="ECO:0000256" key="10">
    <source>
        <dbReference type="ARBA" id="ARBA00023043"/>
    </source>
</evidence>
<keyword evidence="11" id="KW-0472">Membrane</keyword>
<comment type="caution">
    <text evidence="13">The sequence shown here is derived from an EMBL/GenBank/DDBJ whole genome shotgun (WGS) entry which is preliminary data.</text>
</comment>
<dbReference type="Gene3D" id="1.25.40.20">
    <property type="entry name" value="Ankyrin repeat-containing domain"/>
    <property type="match status" value="3"/>
</dbReference>
<dbReference type="AlphaFoldDB" id="A0A4Y2ET07"/>
<dbReference type="SUPFAM" id="SSF48403">
    <property type="entry name" value="Ankyrin repeat"/>
    <property type="match status" value="2"/>
</dbReference>
<name>A0A4Y2ET07_ARAVE</name>
<accession>A0A4Y2ET07</accession>
<keyword evidence="5" id="KW-1052">Target cell membrane</keyword>
<dbReference type="PROSITE" id="PS50088">
    <property type="entry name" value="ANK_REPEAT"/>
    <property type="match status" value="7"/>
</dbReference>
<proteinExistence type="predicted"/>
<dbReference type="InterPro" id="IPR002110">
    <property type="entry name" value="Ankyrin_rpt"/>
</dbReference>
<evidence type="ECO:0000256" key="1">
    <source>
        <dbReference type="ARBA" id="ARBA00004175"/>
    </source>
</evidence>
<evidence type="ECO:0000256" key="12">
    <source>
        <dbReference type="PROSITE-ProRule" id="PRU00023"/>
    </source>
</evidence>
<keyword evidence="7" id="KW-0528">Neurotoxin</keyword>
<dbReference type="GO" id="GO:0006887">
    <property type="term" value="P:exocytosis"/>
    <property type="evidence" value="ECO:0007669"/>
    <property type="project" value="UniProtKB-KW"/>
</dbReference>
<dbReference type="InterPro" id="IPR050745">
    <property type="entry name" value="Multifunctional_regulatory"/>
</dbReference>
<keyword evidence="11" id="KW-1053">Target membrane</keyword>
<gene>
    <name evidence="13" type="primary">RF_0381_11</name>
    <name evidence="13" type="ORF">AVEN_10667_1</name>
</gene>
<feature type="repeat" description="ANK" evidence="12">
    <location>
        <begin position="266"/>
        <end position="300"/>
    </location>
</feature>
<dbReference type="GO" id="GO:0090729">
    <property type="term" value="F:toxin activity"/>
    <property type="evidence" value="ECO:0007669"/>
    <property type="project" value="UniProtKB-KW"/>
</dbReference>
<dbReference type="PANTHER" id="PTHR24189">
    <property type="entry name" value="MYOTROPHIN"/>
    <property type="match status" value="1"/>
</dbReference>
<organism evidence="13 14">
    <name type="scientific">Araneus ventricosus</name>
    <name type="common">Orbweaver spider</name>
    <name type="synonym">Epeira ventricosa</name>
    <dbReference type="NCBI Taxonomy" id="182803"/>
    <lineage>
        <taxon>Eukaryota</taxon>
        <taxon>Metazoa</taxon>
        <taxon>Ecdysozoa</taxon>
        <taxon>Arthropoda</taxon>
        <taxon>Chelicerata</taxon>
        <taxon>Arachnida</taxon>
        <taxon>Araneae</taxon>
        <taxon>Araneomorphae</taxon>
        <taxon>Entelegynae</taxon>
        <taxon>Araneoidea</taxon>
        <taxon>Araneidae</taxon>
        <taxon>Araneus</taxon>
    </lineage>
</organism>
<protein>
    <submittedName>
        <fullName evidence="13">Ankyrin repeat protein RF_0381</fullName>
    </submittedName>
</protein>
<keyword evidence="3" id="KW-0268">Exocytosis</keyword>
<evidence type="ECO:0000313" key="13">
    <source>
        <dbReference type="EMBL" id="GBM32333.1"/>
    </source>
</evidence>
<keyword evidence="6" id="KW-0800">Toxin</keyword>
<keyword evidence="8" id="KW-0677">Repeat</keyword>
<feature type="repeat" description="ANK" evidence="12">
    <location>
        <begin position="232"/>
        <end position="265"/>
    </location>
</feature>
<dbReference type="PANTHER" id="PTHR24189:SF50">
    <property type="entry name" value="ANKYRIN REPEAT AND SOCS BOX PROTEIN 2"/>
    <property type="match status" value="1"/>
</dbReference>
<evidence type="ECO:0000256" key="5">
    <source>
        <dbReference type="ARBA" id="ARBA00022537"/>
    </source>
</evidence>
<sequence>MESARPSYQLLGVSEIRRAYNWPLHAAVSIGTLTKDHIAFLLAFGLSIDEKDRDGKTPLHVAVSLCPPRFEFVKELLDFGAYVKARDHDGNTPIHSAIMAPSQTQSIQLDIVKELLARGADVNAVNCQRFTPLTIAIRQDSVNLDLVELLLKRGANPNQPITLAPLFVAFHTKMINQYLIKILVDFGANVQAEFESRRLSVLHYAAQHPQCEPKIITELLSLDVDVNVRDLFYDTPLHYAVQFQCNISIIEALLQAGADVNAETRYELTPLHKAAMNQNCSDDVIRLLVSYGANINAQCAQGQTPLLYAVKATWNAERIIAELLKNGANPNITDFQQHSALHYAVKNITCNAKVIRALLQNGADVNYGESSANGTPLDRALRSNPCNVNVVMELLKNGGRFSPEFSQESPLRQLLKSQDINAYVVRAILKDQNSQYLRDHGDLVCAAVLNHFCSFEVLNDLFKYGVNVRIKNSQGKSALEIALEEPVPKMNIIKLFLKHRAFAVKDTLPWDKTVQTIWCHSKSEDTWPFLMLIIKYGVLQKFGYVKIPSCDSRSGINAKELSIYSEKCAIECEKMSTELLPCNISLRDLVMGDEQCDDKCQSEILNLLVRKHYPIYFDVILHQIKRSKLVEKVVNQKIYFRCSEPFPHDITLNAYCVRKVVDYCTKETLYNLLTVYYTEH</sequence>
<feature type="repeat" description="ANK" evidence="12">
    <location>
        <begin position="89"/>
        <end position="127"/>
    </location>
</feature>
<dbReference type="OrthoDB" id="6431849at2759"/>
<evidence type="ECO:0000256" key="3">
    <source>
        <dbReference type="ARBA" id="ARBA00022483"/>
    </source>
</evidence>
<evidence type="ECO:0000256" key="2">
    <source>
        <dbReference type="ARBA" id="ARBA00004613"/>
    </source>
</evidence>
<evidence type="ECO:0000256" key="9">
    <source>
        <dbReference type="ARBA" id="ARBA00023028"/>
    </source>
</evidence>